<dbReference type="Pfam" id="PF00463">
    <property type="entry name" value="ICL"/>
    <property type="match status" value="2"/>
</dbReference>
<dbReference type="EC" id="4.1.3.1" evidence="3 8"/>
<dbReference type="AlphaFoldDB" id="Q1AUC0"/>
<keyword evidence="6 12" id="KW-0456">Lyase</keyword>
<dbReference type="FunFam" id="3.20.20.60:FF:000005">
    <property type="entry name" value="Isocitrate lyase"/>
    <property type="match status" value="1"/>
</dbReference>
<evidence type="ECO:0000256" key="4">
    <source>
        <dbReference type="ARBA" id="ARBA00022435"/>
    </source>
</evidence>
<dbReference type="GO" id="GO:0006097">
    <property type="term" value="P:glyoxylate cycle"/>
    <property type="evidence" value="ECO:0007669"/>
    <property type="project" value="UniProtKB-KW"/>
</dbReference>
<dbReference type="GO" id="GO:0046872">
    <property type="term" value="F:metal ion binding"/>
    <property type="evidence" value="ECO:0007669"/>
    <property type="project" value="UniProtKB-KW"/>
</dbReference>
<dbReference type="InterPro" id="IPR039556">
    <property type="entry name" value="ICL/PEPM"/>
</dbReference>
<dbReference type="InterPro" id="IPR018523">
    <property type="entry name" value="Isocitrate_lyase_ph_CS"/>
</dbReference>
<dbReference type="GO" id="GO:0006099">
    <property type="term" value="P:tricarboxylic acid cycle"/>
    <property type="evidence" value="ECO:0007669"/>
    <property type="project" value="UniProtKB-UniRule"/>
</dbReference>
<dbReference type="GO" id="GO:0004451">
    <property type="term" value="F:isocitrate lyase activity"/>
    <property type="evidence" value="ECO:0007669"/>
    <property type="project" value="UniProtKB-UniRule"/>
</dbReference>
<evidence type="ECO:0000256" key="5">
    <source>
        <dbReference type="ARBA" id="ARBA00022532"/>
    </source>
</evidence>
<feature type="binding site" evidence="10">
    <location>
        <position position="224"/>
    </location>
    <ligand>
        <name>substrate</name>
    </ligand>
</feature>
<dbReference type="InterPro" id="IPR006254">
    <property type="entry name" value="Isocitrate_lyase"/>
</dbReference>
<feature type="active site" description="Proton acceptor" evidence="9">
    <location>
        <position position="187"/>
    </location>
</feature>
<dbReference type="PANTHER" id="PTHR21631">
    <property type="entry name" value="ISOCITRATE LYASE/MALATE SYNTHASE"/>
    <property type="match status" value="1"/>
</dbReference>
<proteinExistence type="inferred from homology"/>
<evidence type="ECO:0000256" key="2">
    <source>
        <dbReference type="ARBA" id="ARBA00005704"/>
    </source>
</evidence>
<evidence type="ECO:0000256" key="9">
    <source>
        <dbReference type="PIRSR" id="PIRSR001362-1"/>
    </source>
</evidence>
<gene>
    <name evidence="12" type="ordered locus">Rxyl_2063</name>
</gene>
<dbReference type="eggNOG" id="COG2224">
    <property type="taxonomic scope" value="Bacteria"/>
</dbReference>
<keyword evidence="11" id="KW-0460">Magnesium</keyword>
<feature type="binding site" evidence="10">
    <location>
        <begin position="88"/>
        <end position="90"/>
    </location>
    <ligand>
        <name>substrate</name>
    </ligand>
</feature>
<dbReference type="SUPFAM" id="SSF51621">
    <property type="entry name" value="Phosphoenolpyruvate/pyruvate domain"/>
    <property type="match status" value="1"/>
</dbReference>
<feature type="binding site" evidence="11">
    <location>
        <position position="149"/>
    </location>
    <ligand>
        <name>Mg(2+)</name>
        <dbReference type="ChEBI" id="CHEBI:18420"/>
    </ligand>
</feature>
<protein>
    <recommendedName>
        <fullName evidence="3 8">Isocitrate lyase</fullName>
        <ecNumber evidence="3 8">4.1.3.1</ecNumber>
    </recommendedName>
</protein>
<dbReference type="OrthoDB" id="8629576at2"/>
<comment type="cofactor">
    <cofactor evidence="11">
        <name>Mg(2+)</name>
        <dbReference type="ChEBI" id="CHEBI:18420"/>
    </cofactor>
    <text evidence="11">Can also use Mn(2+) ion.</text>
</comment>
<comment type="catalytic activity">
    <reaction evidence="7">
        <text>D-threo-isocitrate = glyoxylate + succinate</text>
        <dbReference type="Rhea" id="RHEA:13245"/>
        <dbReference type="ChEBI" id="CHEBI:15562"/>
        <dbReference type="ChEBI" id="CHEBI:30031"/>
        <dbReference type="ChEBI" id="CHEBI:36655"/>
        <dbReference type="EC" id="4.1.3.1"/>
    </reaction>
</comment>
<feature type="binding site" evidence="10">
    <location>
        <position position="343"/>
    </location>
    <ligand>
        <name>substrate</name>
    </ligand>
</feature>
<keyword evidence="5" id="KW-0816">Tricarboxylic acid cycle</keyword>
<sequence length="426" mass="46923">MLDGKEQVAEIEREWGSERWEGIERPYAAEDVYRLRGSVRIEHTLARMGAERLWRLIHERPFVRALGALTGNQAVQQVKAGLEAIYVSGWQVAADANLANHTYPDQSLYPANSAPNLVRRINQALQRADQIHHAEGKNGVYWFAPIVADAEAGFGGALNVFEITKAMIEAGAAGVHFEDQLASEKKCGHMGGKVLLPTAQAIRNLIAARLAADVMGVPTVLIARTDGDAANLLTSDVDPADEPFLTGERTVEGFYRVKPGLEQAIARGLAYAPYADMVWCETSTPDLGEAREFAEAIHERFPGKPLAYNCSPSFNWKRYLSPEEMLTFQEKLGEMGYKFQFVTLAGFHSLNYSMFELSRQYGERGMAAYSELQEAEFAAEKHGYTATKHQREVGAGYFDEVAQVVAGGMASTTALTGSTEEAQFND</sequence>
<feature type="binding site" evidence="10">
    <location>
        <begin position="188"/>
        <end position="189"/>
    </location>
    <ligand>
        <name>substrate</name>
    </ligand>
</feature>
<evidence type="ECO:0000256" key="7">
    <source>
        <dbReference type="ARBA" id="ARBA00023531"/>
    </source>
</evidence>
<organism evidence="12 13">
    <name type="scientific">Rubrobacter xylanophilus (strain DSM 9941 / JCM 11954 / NBRC 16129 / PRD-1)</name>
    <dbReference type="NCBI Taxonomy" id="266117"/>
    <lineage>
        <taxon>Bacteria</taxon>
        <taxon>Bacillati</taxon>
        <taxon>Actinomycetota</taxon>
        <taxon>Rubrobacteria</taxon>
        <taxon>Rubrobacterales</taxon>
        <taxon>Rubrobacteraceae</taxon>
        <taxon>Rubrobacter</taxon>
    </lineage>
</organism>
<keyword evidence="13" id="KW-1185">Reference proteome</keyword>
<dbReference type="Proteomes" id="UP000006637">
    <property type="component" value="Chromosome"/>
</dbReference>
<evidence type="ECO:0000256" key="6">
    <source>
        <dbReference type="ARBA" id="ARBA00023239"/>
    </source>
</evidence>
<comment type="pathway">
    <text evidence="1">Carbohydrate metabolism; glyoxylate cycle; (S)-malate from isocitrate: step 1/2.</text>
</comment>
<dbReference type="PhylomeDB" id="Q1AUC0"/>
<comment type="similarity">
    <text evidence="2">Belongs to the isocitrate lyase/PEP mutase superfamily. Isocitrate lyase family.</text>
</comment>
<dbReference type="STRING" id="266117.Rxyl_2063"/>
<accession>Q1AUC0</accession>
<evidence type="ECO:0000256" key="1">
    <source>
        <dbReference type="ARBA" id="ARBA00004793"/>
    </source>
</evidence>
<dbReference type="Gene3D" id="3.20.20.60">
    <property type="entry name" value="Phosphoenolpyruvate-binding domains"/>
    <property type="match status" value="1"/>
</dbReference>
<evidence type="ECO:0000256" key="10">
    <source>
        <dbReference type="PIRSR" id="PIRSR001362-2"/>
    </source>
</evidence>
<evidence type="ECO:0000256" key="8">
    <source>
        <dbReference type="NCBIfam" id="TIGR01346"/>
    </source>
</evidence>
<dbReference type="NCBIfam" id="TIGR01346">
    <property type="entry name" value="isocit_lyase"/>
    <property type="match status" value="1"/>
</dbReference>
<dbReference type="NCBIfam" id="NF011645">
    <property type="entry name" value="PRK15063.1"/>
    <property type="match status" value="1"/>
</dbReference>
<dbReference type="HOGENOM" id="CLU_019214_2_0_11"/>
<dbReference type="KEGG" id="rxy:Rxyl_2063"/>
<evidence type="ECO:0000256" key="3">
    <source>
        <dbReference type="ARBA" id="ARBA00012909"/>
    </source>
</evidence>
<dbReference type="PANTHER" id="PTHR21631:SF3">
    <property type="entry name" value="BIFUNCTIONAL GLYOXYLATE CYCLE PROTEIN"/>
    <property type="match status" value="1"/>
</dbReference>
<keyword evidence="11" id="KW-0479">Metal-binding</keyword>
<evidence type="ECO:0000256" key="11">
    <source>
        <dbReference type="PIRSR" id="PIRSR001362-3"/>
    </source>
</evidence>
<dbReference type="PIRSF" id="PIRSF001362">
    <property type="entry name" value="Isocit_lyase"/>
    <property type="match status" value="1"/>
</dbReference>
<feature type="binding site" evidence="10">
    <location>
        <begin position="309"/>
        <end position="313"/>
    </location>
    <ligand>
        <name>substrate</name>
    </ligand>
</feature>
<dbReference type="CDD" id="cd00377">
    <property type="entry name" value="ICL_PEPM"/>
    <property type="match status" value="1"/>
</dbReference>
<dbReference type="PROSITE" id="PS00161">
    <property type="entry name" value="ISOCITRATE_LYASE"/>
    <property type="match status" value="1"/>
</dbReference>
<evidence type="ECO:0000313" key="13">
    <source>
        <dbReference type="Proteomes" id="UP000006637"/>
    </source>
</evidence>
<dbReference type="InterPro" id="IPR015813">
    <property type="entry name" value="Pyrv/PenolPyrv_kinase-like_dom"/>
</dbReference>
<evidence type="ECO:0000313" key="12">
    <source>
        <dbReference type="EMBL" id="ABG05008.1"/>
    </source>
</evidence>
<reference evidence="12 13" key="1">
    <citation type="submission" date="2006-06" db="EMBL/GenBank/DDBJ databases">
        <title>Complete sequence of Rubrobacter xylanophilus DSM 9941.</title>
        <authorList>
            <consortium name="US DOE Joint Genome Institute"/>
            <person name="Copeland A."/>
            <person name="Lucas S."/>
            <person name="Lapidus A."/>
            <person name="Barry K."/>
            <person name="Detter J.C."/>
            <person name="Glavina del Rio T."/>
            <person name="Hammon N."/>
            <person name="Israni S."/>
            <person name="Dalin E."/>
            <person name="Tice H."/>
            <person name="Pitluck S."/>
            <person name="Munk A.C."/>
            <person name="Brettin T."/>
            <person name="Bruce D."/>
            <person name="Han C."/>
            <person name="Tapia R."/>
            <person name="Gilna P."/>
            <person name="Schmutz J."/>
            <person name="Larimer F."/>
            <person name="Land M."/>
            <person name="Hauser L."/>
            <person name="Kyrpides N."/>
            <person name="Lykidis A."/>
            <person name="da Costa M.S."/>
            <person name="Rainey F.A."/>
            <person name="Empadinhas N."/>
            <person name="Jolivet E."/>
            <person name="Battista J.R."/>
            <person name="Richardson P."/>
        </authorList>
    </citation>
    <scope>NUCLEOTIDE SEQUENCE [LARGE SCALE GENOMIC DNA]</scope>
    <source>
        <strain evidence="13">DSM 9941 / NBRC 16129 / PRD-1</strain>
    </source>
</reference>
<dbReference type="InterPro" id="IPR040442">
    <property type="entry name" value="Pyrv_kinase-like_dom_sf"/>
</dbReference>
<name>Q1AUC0_RUBXD</name>
<keyword evidence="4" id="KW-0329">Glyoxylate bypass</keyword>
<dbReference type="EMBL" id="CP000386">
    <property type="protein sequence ID" value="ABG05008.1"/>
    <property type="molecule type" value="Genomic_DNA"/>
</dbReference>
<dbReference type="RefSeq" id="WP_011565023.1">
    <property type="nucleotide sequence ID" value="NC_008148.1"/>
</dbReference>